<evidence type="ECO:0000313" key="1">
    <source>
        <dbReference type="EMBL" id="MPQ35063.1"/>
    </source>
</evidence>
<dbReference type="InterPro" id="IPR046900">
    <property type="entry name" value="ABC-3C_MC7"/>
</dbReference>
<evidence type="ECO:0000313" key="2">
    <source>
        <dbReference type="Proteomes" id="UP000466799"/>
    </source>
</evidence>
<name>A0A843QZ93_LIMFE</name>
<dbReference type="Pfam" id="PF20292">
    <property type="entry name" value="MC7"/>
    <property type="match status" value="1"/>
</dbReference>
<reference evidence="1 2" key="1">
    <citation type="submission" date="2019-10" db="EMBL/GenBank/DDBJ databases">
        <title>Genome Sequencing and assembly of Lactobacillus fermentum I2, a lactic acid bacteria.</title>
        <authorList>
            <person name="Lopes L.S."/>
            <person name="Persinoti G.F."/>
            <person name="Riano-Pachon D.M."/>
            <person name="Labate C.A."/>
        </authorList>
    </citation>
    <scope>NUCLEOTIDE SEQUENCE [LARGE SCALE GENOMIC DNA]</scope>
    <source>
        <strain evidence="1 2">I2</strain>
    </source>
</reference>
<accession>A0A843QZ93</accession>
<proteinExistence type="predicted"/>
<protein>
    <submittedName>
        <fullName evidence="1">Uncharacterized protein</fullName>
    </submittedName>
</protein>
<dbReference type="AlphaFoldDB" id="A0A843QZ93"/>
<comment type="caution">
    <text evidence="1">The sequence shown here is derived from an EMBL/GenBank/DDBJ whole genome shotgun (WGS) entry which is preliminary data.</text>
</comment>
<dbReference type="RefSeq" id="WP_152728505.1">
    <property type="nucleotide sequence ID" value="NZ_WHJL01000022.1"/>
</dbReference>
<dbReference type="Proteomes" id="UP000466799">
    <property type="component" value="Unassembled WGS sequence"/>
</dbReference>
<organism evidence="1 2">
    <name type="scientific">Limosilactobacillus fermentum</name>
    <name type="common">Lactobacillus fermentum</name>
    <dbReference type="NCBI Taxonomy" id="1613"/>
    <lineage>
        <taxon>Bacteria</taxon>
        <taxon>Bacillati</taxon>
        <taxon>Bacillota</taxon>
        <taxon>Bacilli</taxon>
        <taxon>Lactobacillales</taxon>
        <taxon>Lactobacillaceae</taxon>
        <taxon>Limosilactobacillus</taxon>
    </lineage>
</organism>
<sequence>MPNKVTSYNDSILSKLPIVLSSLSVLEKIEPTELYSRLKTNFEDVAEYVEVLDCCFALGKVVLDEDGKLAYVD</sequence>
<gene>
    <name evidence="1" type="ORF">GC247_03945</name>
</gene>
<dbReference type="EMBL" id="WHJL01000022">
    <property type="protein sequence ID" value="MPQ35063.1"/>
    <property type="molecule type" value="Genomic_DNA"/>
</dbReference>